<evidence type="ECO:0000313" key="1">
    <source>
        <dbReference type="EMBL" id="VVE45563.1"/>
    </source>
</evidence>
<comment type="caution">
    <text evidence="1">The sequence shown here is derived from an EMBL/GenBank/DDBJ whole genome shotgun (WGS) entry which is preliminary data.</text>
</comment>
<dbReference type="RefSeq" id="WP_150553517.1">
    <property type="nucleotide sequence ID" value="NZ_CABPSG010000025.1"/>
</dbReference>
<proteinExistence type="predicted"/>
<keyword evidence="2" id="KW-1185">Reference proteome</keyword>
<organism evidence="1 2">
    <name type="scientific">Pandoraea soli</name>
    <dbReference type="NCBI Taxonomy" id="2508293"/>
    <lineage>
        <taxon>Bacteria</taxon>
        <taxon>Pseudomonadati</taxon>
        <taxon>Pseudomonadota</taxon>
        <taxon>Betaproteobacteria</taxon>
        <taxon>Burkholderiales</taxon>
        <taxon>Burkholderiaceae</taxon>
        <taxon>Pandoraea</taxon>
    </lineage>
</organism>
<accession>A0ABY6WA84</accession>
<evidence type="ECO:0000313" key="2">
    <source>
        <dbReference type="Proteomes" id="UP000405357"/>
    </source>
</evidence>
<sequence>MTAPLDGNVNATLESLLQRLDDIDFEAGLGIYDKLRQVFEKVCRDVLFLRSYLADGQIINGVLGSGKGTNAVSFSDREQPGRVIPQPDRMEDSDEAYSAKLEEWLTGESGTRGRARSAFWQAFLHSPIVEEYQVVELLPGGGERCETHRLRQAHCFILRKLESETNSNRMCGILELTRQCSNGAPDELTEILMRFARNPGSSSHMSAIAFCLGDLANWGNLRVRAYLTAGMSAATPLAVYTRIALLRIFVRTEGIARINRRPPTEAFSDVLERLTRGLGLEAKLITEIFLASQFCDQRIATVMKPFEKDYANLQTDIVALVRSLAPAEEAARISEMVRRLADAHDYAGICLYLYDELKDSNLGVQVKDLIVMTCDGIIQTAHHDQSRRHRCGCFLRLDRYQEALGLADNLARSNPDNPDFQILLAQVMTSLPECRDAARSLAGDIKRRYRLSDTQLAAIEAVSSASNGNAENAT</sequence>
<dbReference type="EMBL" id="CABPSG010000025">
    <property type="protein sequence ID" value="VVE45563.1"/>
    <property type="molecule type" value="Genomic_DNA"/>
</dbReference>
<gene>
    <name evidence="1" type="ORF">PSO31014_04359</name>
</gene>
<name>A0ABY6WA84_9BURK</name>
<protein>
    <submittedName>
        <fullName evidence="1">Uncharacterized protein</fullName>
    </submittedName>
</protein>
<reference evidence="1 2" key="1">
    <citation type="submission" date="2019-08" db="EMBL/GenBank/DDBJ databases">
        <authorList>
            <person name="Peeters C."/>
        </authorList>
    </citation>
    <scope>NUCLEOTIDE SEQUENCE [LARGE SCALE GENOMIC DNA]</scope>
    <source>
        <strain evidence="1 2">LMG 31014</strain>
    </source>
</reference>
<dbReference type="Proteomes" id="UP000405357">
    <property type="component" value="Unassembled WGS sequence"/>
</dbReference>